<dbReference type="InterPro" id="IPR022764">
    <property type="entry name" value="Peptidase_S54_rhomboid_dom"/>
</dbReference>
<evidence type="ECO:0000256" key="1">
    <source>
        <dbReference type="ARBA" id="ARBA00004141"/>
    </source>
</evidence>
<dbReference type="GO" id="GO:0006508">
    <property type="term" value="P:proteolysis"/>
    <property type="evidence" value="ECO:0007669"/>
    <property type="project" value="UniProtKB-KW"/>
</dbReference>
<evidence type="ECO:0000259" key="8">
    <source>
        <dbReference type="Pfam" id="PF01694"/>
    </source>
</evidence>
<name>A0A2A8D088_9BACT</name>
<dbReference type="EMBL" id="PDEQ01000002">
    <property type="protein sequence ID" value="PEN14345.1"/>
    <property type="molecule type" value="Genomic_DNA"/>
</dbReference>
<evidence type="ECO:0000313" key="10">
    <source>
        <dbReference type="Proteomes" id="UP000220102"/>
    </source>
</evidence>
<feature type="transmembrane region" description="Helical" evidence="7">
    <location>
        <begin position="144"/>
        <end position="162"/>
    </location>
</feature>
<dbReference type="OrthoDB" id="9807874at2"/>
<dbReference type="GO" id="GO:0016020">
    <property type="term" value="C:membrane"/>
    <property type="evidence" value="ECO:0007669"/>
    <property type="project" value="UniProtKB-SubCell"/>
</dbReference>
<feature type="domain" description="Peptidase S54 rhomboid" evidence="8">
    <location>
        <begin position="79"/>
        <end position="216"/>
    </location>
</feature>
<dbReference type="Proteomes" id="UP000220102">
    <property type="component" value="Unassembled WGS sequence"/>
</dbReference>
<keyword evidence="3 7" id="KW-0812">Transmembrane</keyword>
<evidence type="ECO:0000313" key="9">
    <source>
        <dbReference type="EMBL" id="PEN14345.1"/>
    </source>
</evidence>
<evidence type="ECO:0000256" key="7">
    <source>
        <dbReference type="SAM" id="Phobius"/>
    </source>
</evidence>
<evidence type="ECO:0000256" key="5">
    <source>
        <dbReference type="ARBA" id="ARBA00022989"/>
    </source>
</evidence>
<feature type="transmembrane region" description="Helical" evidence="7">
    <location>
        <begin position="169"/>
        <end position="193"/>
    </location>
</feature>
<dbReference type="SUPFAM" id="SSF144091">
    <property type="entry name" value="Rhomboid-like"/>
    <property type="match status" value="1"/>
</dbReference>
<accession>A0A2A8D088</accession>
<gene>
    <name evidence="9" type="ORF">CRI94_04740</name>
</gene>
<sequence>MNRQTYYRPPTQFSVFPPVIKNLLIINGLFFLAAQVAAPQHGTLLAEVLNYMALYPPGSGEAGVSYFGARGEIPGFWPWQIVTYSFLHSPATFGHILFNMFGLWMFGVQIENRWGSQRFAIFYFACVIGAALLHMFMVSAPVPTVGASGGVFGVLIAFGVLFPNQPIYLYFLFPIKAKWLVTGLMLLELFYGFSGGQTGVANFAHLGGALVGYLLTQYWRGKLPGLEPKQSDQRWR</sequence>
<comment type="similarity">
    <text evidence="2">Belongs to the peptidase S54 family.</text>
</comment>
<feature type="transmembrane region" description="Helical" evidence="7">
    <location>
        <begin position="86"/>
        <end position="107"/>
    </location>
</feature>
<keyword evidence="4" id="KW-0378">Hydrolase</keyword>
<protein>
    <submittedName>
        <fullName evidence="9">Rhomboid family intramembrane serine protease</fullName>
    </submittedName>
</protein>
<reference evidence="9 10" key="1">
    <citation type="submission" date="2017-10" db="EMBL/GenBank/DDBJ databases">
        <title>Draft genome of Longibacter Salinarum.</title>
        <authorList>
            <person name="Goh K.M."/>
            <person name="Shamsir M.S."/>
            <person name="Lim S.W."/>
        </authorList>
    </citation>
    <scope>NUCLEOTIDE SEQUENCE [LARGE SCALE GENOMIC DNA]</scope>
    <source>
        <strain evidence="9 10">KCTC 52045</strain>
    </source>
</reference>
<comment type="caution">
    <text evidence="9">The sequence shown here is derived from an EMBL/GenBank/DDBJ whole genome shotgun (WGS) entry which is preliminary data.</text>
</comment>
<dbReference type="GO" id="GO:0004252">
    <property type="term" value="F:serine-type endopeptidase activity"/>
    <property type="evidence" value="ECO:0007669"/>
    <property type="project" value="InterPro"/>
</dbReference>
<dbReference type="InterPro" id="IPR050925">
    <property type="entry name" value="Rhomboid_protease_S54"/>
</dbReference>
<evidence type="ECO:0000256" key="3">
    <source>
        <dbReference type="ARBA" id="ARBA00022692"/>
    </source>
</evidence>
<dbReference type="InterPro" id="IPR035952">
    <property type="entry name" value="Rhomboid-like_sf"/>
</dbReference>
<keyword evidence="9" id="KW-0645">Protease</keyword>
<dbReference type="RefSeq" id="WP_098074527.1">
    <property type="nucleotide sequence ID" value="NZ_PDEQ01000002.1"/>
</dbReference>
<keyword evidence="5 7" id="KW-1133">Transmembrane helix</keyword>
<feature type="transmembrane region" description="Helical" evidence="7">
    <location>
        <begin position="20"/>
        <end position="38"/>
    </location>
</feature>
<dbReference type="PANTHER" id="PTHR43731">
    <property type="entry name" value="RHOMBOID PROTEASE"/>
    <property type="match status" value="1"/>
</dbReference>
<keyword evidence="10" id="KW-1185">Reference proteome</keyword>
<dbReference type="AlphaFoldDB" id="A0A2A8D088"/>
<evidence type="ECO:0000256" key="4">
    <source>
        <dbReference type="ARBA" id="ARBA00022801"/>
    </source>
</evidence>
<evidence type="ECO:0000256" key="2">
    <source>
        <dbReference type="ARBA" id="ARBA00009045"/>
    </source>
</evidence>
<dbReference type="Gene3D" id="1.20.1540.10">
    <property type="entry name" value="Rhomboid-like"/>
    <property type="match status" value="1"/>
</dbReference>
<dbReference type="Pfam" id="PF01694">
    <property type="entry name" value="Rhomboid"/>
    <property type="match status" value="1"/>
</dbReference>
<keyword evidence="6 7" id="KW-0472">Membrane</keyword>
<proteinExistence type="inferred from homology"/>
<evidence type="ECO:0000256" key="6">
    <source>
        <dbReference type="ARBA" id="ARBA00023136"/>
    </source>
</evidence>
<comment type="subcellular location">
    <subcellularLocation>
        <location evidence="1">Membrane</location>
        <topology evidence="1">Multi-pass membrane protein</topology>
    </subcellularLocation>
</comment>
<dbReference type="PANTHER" id="PTHR43731:SF14">
    <property type="entry name" value="PRESENILIN-ASSOCIATED RHOMBOID-LIKE PROTEIN, MITOCHONDRIAL"/>
    <property type="match status" value="1"/>
</dbReference>
<feature type="transmembrane region" description="Helical" evidence="7">
    <location>
        <begin position="119"/>
        <end position="138"/>
    </location>
</feature>
<organism evidence="9 10">
    <name type="scientific">Longibacter salinarum</name>
    <dbReference type="NCBI Taxonomy" id="1850348"/>
    <lineage>
        <taxon>Bacteria</taxon>
        <taxon>Pseudomonadati</taxon>
        <taxon>Rhodothermota</taxon>
        <taxon>Rhodothermia</taxon>
        <taxon>Rhodothermales</taxon>
        <taxon>Salisaetaceae</taxon>
        <taxon>Longibacter</taxon>
    </lineage>
</organism>